<evidence type="ECO:0000259" key="9">
    <source>
        <dbReference type="Pfam" id="PF08241"/>
    </source>
</evidence>
<keyword evidence="11" id="KW-1185">Reference proteome</keyword>
<evidence type="ECO:0000313" key="11">
    <source>
        <dbReference type="Proteomes" id="UP000196027"/>
    </source>
</evidence>
<dbReference type="EMBL" id="CP021425">
    <property type="protein sequence ID" value="ARU55925.1"/>
    <property type="molecule type" value="Genomic_DNA"/>
</dbReference>
<dbReference type="UniPathway" id="UPA00078"/>
<dbReference type="GO" id="GO:0010340">
    <property type="term" value="F:carboxyl-O-methyltransferase activity"/>
    <property type="evidence" value="ECO:0007669"/>
    <property type="project" value="UniProtKB-UniRule"/>
</dbReference>
<keyword evidence="5 8" id="KW-0808">Transferase</keyword>
<comment type="pathway">
    <text evidence="2 8">Cofactor biosynthesis; biotin biosynthesis.</text>
</comment>
<gene>
    <name evidence="8" type="primary">bioC</name>
    <name evidence="10" type="ORF">OLMES_1851</name>
</gene>
<comment type="function">
    <text evidence="8">Converts the free carboxyl group of a malonyl-thioester to its methyl ester by transfer of a methyl group from S-adenosyl-L-methionine (SAM). It allows to synthesize pimeloyl-ACP via the fatty acid synthetic pathway.</text>
</comment>
<evidence type="ECO:0000256" key="2">
    <source>
        <dbReference type="ARBA" id="ARBA00004746"/>
    </source>
</evidence>
<reference evidence="10 11" key="1">
    <citation type="submission" date="2017-05" db="EMBL/GenBank/DDBJ databases">
        <title>Genomic insights into alkan degradation activity of Oleiphilus messinensis.</title>
        <authorList>
            <person name="Kozyavkin S.A."/>
            <person name="Slesarev A.I."/>
            <person name="Golyshin P.N."/>
            <person name="Korzhenkov A."/>
            <person name="Golyshina O.N."/>
            <person name="Toshchakov S.V."/>
        </authorList>
    </citation>
    <scope>NUCLEOTIDE SEQUENCE [LARGE SCALE GENOMIC DNA]</scope>
    <source>
        <strain evidence="10 11">ME102</strain>
    </source>
</reference>
<dbReference type="PANTHER" id="PTHR13090:SF1">
    <property type="entry name" value="ARGININE-HYDROXYLASE NDUFAF5, MITOCHONDRIAL"/>
    <property type="match status" value="1"/>
</dbReference>
<dbReference type="RefSeq" id="WP_087460972.1">
    <property type="nucleotide sequence ID" value="NZ_CP021425.1"/>
</dbReference>
<organism evidence="10 11">
    <name type="scientific">Oleiphilus messinensis</name>
    <dbReference type="NCBI Taxonomy" id="141451"/>
    <lineage>
        <taxon>Bacteria</taxon>
        <taxon>Pseudomonadati</taxon>
        <taxon>Pseudomonadota</taxon>
        <taxon>Gammaproteobacteria</taxon>
        <taxon>Oceanospirillales</taxon>
        <taxon>Oleiphilaceae</taxon>
        <taxon>Oleiphilus</taxon>
    </lineage>
</organism>
<proteinExistence type="inferred from homology"/>
<dbReference type="CDD" id="cd02440">
    <property type="entry name" value="AdoMet_MTases"/>
    <property type="match status" value="1"/>
</dbReference>
<evidence type="ECO:0000256" key="4">
    <source>
        <dbReference type="ARBA" id="ARBA00022603"/>
    </source>
</evidence>
<keyword evidence="7 8" id="KW-0093">Biotin biosynthesis</keyword>
<protein>
    <recommendedName>
        <fullName evidence="3 8">Malonyl-[acyl-carrier protein] O-methyltransferase</fullName>
        <shortName evidence="8">Malonyl-ACP O-methyltransferase</shortName>
        <ecNumber evidence="3 8">2.1.1.197</ecNumber>
    </recommendedName>
    <alternativeName>
        <fullName evidence="8">Biotin synthesis protein BioC</fullName>
    </alternativeName>
</protein>
<dbReference type="AlphaFoldDB" id="A0A1Y0I8W7"/>
<feature type="domain" description="Methyltransferase type 11" evidence="9">
    <location>
        <begin position="72"/>
        <end position="168"/>
    </location>
</feature>
<keyword evidence="4 8" id="KW-0489">Methyltransferase</keyword>
<dbReference type="EC" id="2.1.1.197" evidence="3 8"/>
<dbReference type="NCBIfam" id="TIGR02072">
    <property type="entry name" value="BioC"/>
    <property type="match status" value="1"/>
</dbReference>
<dbReference type="Gene3D" id="3.40.50.150">
    <property type="entry name" value="Vaccinia Virus protein VP39"/>
    <property type="match status" value="1"/>
</dbReference>
<dbReference type="SUPFAM" id="SSF53335">
    <property type="entry name" value="S-adenosyl-L-methionine-dependent methyltransferases"/>
    <property type="match status" value="1"/>
</dbReference>
<dbReference type="Pfam" id="PF08241">
    <property type="entry name" value="Methyltransf_11"/>
    <property type="match status" value="1"/>
</dbReference>
<comment type="similarity">
    <text evidence="8">Belongs to the methyltransferase superfamily.</text>
</comment>
<dbReference type="InterPro" id="IPR011814">
    <property type="entry name" value="BioC"/>
</dbReference>
<keyword evidence="6 8" id="KW-0949">S-adenosyl-L-methionine</keyword>
<dbReference type="InterPro" id="IPR029063">
    <property type="entry name" value="SAM-dependent_MTases_sf"/>
</dbReference>
<evidence type="ECO:0000313" key="10">
    <source>
        <dbReference type="EMBL" id="ARU55925.1"/>
    </source>
</evidence>
<dbReference type="PANTHER" id="PTHR13090">
    <property type="entry name" value="ARGININE-HYDROXYLASE NDUFAF5, MITOCHONDRIAL"/>
    <property type="match status" value="1"/>
</dbReference>
<dbReference type="Proteomes" id="UP000196027">
    <property type="component" value="Chromosome"/>
</dbReference>
<evidence type="ECO:0000256" key="7">
    <source>
        <dbReference type="ARBA" id="ARBA00022756"/>
    </source>
</evidence>
<name>A0A1Y0I8W7_9GAMM</name>
<dbReference type="KEGG" id="ome:OLMES_1851"/>
<dbReference type="GO" id="GO:0008757">
    <property type="term" value="F:S-adenosylmethionine-dependent methyltransferase activity"/>
    <property type="evidence" value="ECO:0007669"/>
    <property type="project" value="InterPro"/>
</dbReference>
<accession>A0A1Y0I8W7</accession>
<evidence type="ECO:0000256" key="5">
    <source>
        <dbReference type="ARBA" id="ARBA00022679"/>
    </source>
</evidence>
<sequence length="290" mass="31840">MSAANVEYKVDSVLNAPSSLDDILDKRLVASSFSKAANTYNAAAHLQKAVATNLMKTVDAVGWRPERCAKALDMGTGTGYMAPVIKQHFGVESLIALDLAEGMLNFGQRQPDCRSAVDGFVCADIENLPFAASQFDLIFSSLAVQWCHAFSTVIEQVADALKPGGTACLSTLLQGTLHELQSAWSVVDGFQHVNQFLTIDAVKQILVNAKGESFQDFRVVQETRELQYDSVRNLSRELKDLGAHNVTPKRSTHVTGKQRIRALQAAYEHYRMANGKLPATYNVCYILLKK</sequence>
<dbReference type="InterPro" id="IPR013216">
    <property type="entry name" value="Methyltransf_11"/>
</dbReference>
<dbReference type="GO" id="GO:0032259">
    <property type="term" value="P:methylation"/>
    <property type="evidence" value="ECO:0007669"/>
    <property type="project" value="UniProtKB-KW"/>
</dbReference>
<dbReference type="InterPro" id="IPR050602">
    <property type="entry name" value="Malonyl-ACP_OMT"/>
</dbReference>
<evidence type="ECO:0000256" key="8">
    <source>
        <dbReference type="HAMAP-Rule" id="MF_00835"/>
    </source>
</evidence>
<evidence type="ECO:0000256" key="6">
    <source>
        <dbReference type="ARBA" id="ARBA00022691"/>
    </source>
</evidence>
<dbReference type="GO" id="GO:0102130">
    <property type="term" value="F:malonyl-CoA methyltransferase activity"/>
    <property type="evidence" value="ECO:0007669"/>
    <property type="project" value="UniProtKB-EC"/>
</dbReference>
<evidence type="ECO:0000256" key="3">
    <source>
        <dbReference type="ARBA" id="ARBA00012327"/>
    </source>
</evidence>
<comment type="catalytic activity">
    <reaction evidence="1 8">
        <text>malonyl-[ACP] + S-adenosyl-L-methionine = malonyl-[ACP] methyl ester + S-adenosyl-L-homocysteine</text>
        <dbReference type="Rhea" id="RHEA:17105"/>
        <dbReference type="Rhea" id="RHEA-COMP:9623"/>
        <dbReference type="Rhea" id="RHEA-COMP:9954"/>
        <dbReference type="ChEBI" id="CHEBI:57856"/>
        <dbReference type="ChEBI" id="CHEBI:59789"/>
        <dbReference type="ChEBI" id="CHEBI:78449"/>
        <dbReference type="ChEBI" id="CHEBI:78845"/>
        <dbReference type="EC" id="2.1.1.197"/>
    </reaction>
</comment>
<dbReference type="GO" id="GO:0009102">
    <property type="term" value="P:biotin biosynthetic process"/>
    <property type="evidence" value="ECO:0007669"/>
    <property type="project" value="UniProtKB-UniRule"/>
</dbReference>
<dbReference type="HAMAP" id="MF_00835">
    <property type="entry name" value="BioC"/>
    <property type="match status" value="1"/>
</dbReference>
<dbReference type="OrthoDB" id="9760689at2"/>
<evidence type="ECO:0000256" key="1">
    <source>
        <dbReference type="ARBA" id="ARBA00000852"/>
    </source>
</evidence>